<feature type="domain" description="Chalcone isomerase" evidence="3">
    <location>
        <begin position="235"/>
        <end position="408"/>
    </location>
</feature>
<comment type="similarity">
    <text evidence="1">Belongs to the chalcone isomerase family.</text>
</comment>
<dbReference type="AlphaFoldDB" id="A0A5P1EJQ1"/>
<protein>
    <recommendedName>
        <fullName evidence="2">Chalcone--flavanone isomerase</fullName>
    </recommendedName>
</protein>
<sequence length="418" mass="46382">MRNNWFLFSNLDIDGGYSNIFPADPNLSQGLGAEFLSHSHHFITSGSLALQETFSCISKYAGTLFIWSSTRSNFNIFRKLSRSSRGSMPRSNLFPTQIKHAISSRQEPFWLHFAAGADAGSGIPVFFAKLASSAIRFLEKQVQKHQAFSVLSLAAALMPPFDNLSSKVLAGSIPMQDHVDQVSGTMDDYRACDSLDITNTFWARDTIEPKTGITFPSVLDSSFCGEDGSRLTAEVLVGTGSRSMRVIKIKTLKVYAFGFYVQPSSLCKKLGPKYANVPVNELENRSEFFEDILREDIHMTVRLVVNCNGLKISTVRDAFEKSLRARLQKMNPGTDYHCLRAFGSYFQKEIPLPVGTTIDFKQTVEGQLITEIGGNLIGAVHSKDLCRAFFDMYIGDAPVSVQTKQEIAQNVAGLMKRC</sequence>
<dbReference type="GO" id="GO:0005504">
    <property type="term" value="F:fatty acid binding"/>
    <property type="evidence" value="ECO:0007669"/>
    <property type="project" value="EnsemblPlants"/>
</dbReference>
<dbReference type="GO" id="GO:0016872">
    <property type="term" value="F:intramolecular lyase activity"/>
    <property type="evidence" value="ECO:0007669"/>
    <property type="project" value="InterPro"/>
</dbReference>
<dbReference type="OrthoDB" id="18193at2759"/>
<organism evidence="4 5">
    <name type="scientific">Asparagus officinalis</name>
    <name type="common">Garden asparagus</name>
    <dbReference type="NCBI Taxonomy" id="4686"/>
    <lineage>
        <taxon>Eukaryota</taxon>
        <taxon>Viridiplantae</taxon>
        <taxon>Streptophyta</taxon>
        <taxon>Embryophyta</taxon>
        <taxon>Tracheophyta</taxon>
        <taxon>Spermatophyta</taxon>
        <taxon>Magnoliopsida</taxon>
        <taxon>Liliopsida</taxon>
        <taxon>Asparagales</taxon>
        <taxon>Asparagaceae</taxon>
        <taxon>Asparagoideae</taxon>
        <taxon>Asparagus</taxon>
    </lineage>
</organism>
<proteinExistence type="inferred from homology"/>
<dbReference type="EMBL" id="CM007386">
    <property type="protein sequence ID" value="ONK66116.1"/>
    <property type="molecule type" value="Genomic_DNA"/>
</dbReference>
<evidence type="ECO:0000256" key="1">
    <source>
        <dbReference type="ARBA" id="ARBA00007166"/>
    </source>
</evidence>
<evidence type="ECO:0000313" key="4">
    <source>
        <dbReference type="EMBL" id="ONK66116.1"/>
    </source>
</evidence>
<dbReference type="Pfam" id="PF16035">
    <property type="entry name" value="Chalcone_2"/>
    <property type="match status" value="1"/>
</dbReference>
<dbReference type="Gene3D" id="1.10.890.20">
    <property type="match status" value="1"/>
</dbReference>
<dbReference type="PANTHER" id="PTHR47284">
    <property type="entry name" value="FATTY-ACID-BINDING PROTEIN 2"/>
    <property type="match status" value="1"/>
</dbReference>
<keyword evidence="5" id="KW-1185">Reference proteome</keyword>
<dbReference type="Proteomes" id="UP000243459">
    <property type="component" value="Chromosome 6"/>
</dbReference>
<dbReference type="Gramene" id="ONK66116">
    <property type="protein sequence ID" value="ONK66116"/>
    <property type="gene ID" value="A4U43_C06F4310"/>
</dbReference>
<dbReference type="InterPro" id="IPR016087">
    <property type="entry name" value="Chalcone_isomerase"/>
</dbReference>
<evidence type="ECO:0000313" key="5">
    <source>
        <dbReference type="Proteomes" id="UP000243459"/>
    </source>
</evidence>
<dbReference type="OMA" id="MDQRPCE"/>
<gene>
    <name evidence="4" type="ORF">A4U43_C06F4310</name>
</gene>
<dbReference type="InterPro" id="IPR016089">
    <property type="entry name" value="Chalcone_isomerase_bundle_sf"/>
</dbReference>
<dbReference type="GO" id="GO:0009570">
    <property type="term" value="C:chloroplast stroma"/>
    <property type="evidence" value="ECO:0007669"/>
    <property type="project" value="EnsemblPlants"/>
</dbReference>
<dbReference type="InterPro" id="IPR016088">
    <property type="entry name" value="Chalcone_isomerase_3-sand"/>
</dbReference>
<accession>A0A5P1EJQ1</accession>
<dbReference type="Gene3D" id="3.50.70.10">
    <property type="match status" value="1"/>
</dbReference>
<reference evidence="5" key="1">
    <citation type="journal article" date="2017" name="Nat. Commun.">
        <title>The asparagus genome sheds light on the origin and evolution of a young Y chromosome.</title>
        <authorList>
            <person name="Harkess A."/>
            <person name="Zhou J."/>
            <person name="Xu C."/>
            <person name="Bowers J.E."/>
            <person name="Van der Hulst R."/>
            <person name="Ayyampalayam S."/>
            <person name="Mercati F."/>
            <person name="Riccardi P."/>
            <person name="McKain M.R."/>
            <person name="Kakrana A."/>
            <person name="Tang H."/>
            <person name="Ray J."/>
            <person name="Groenendijk J."/>
            <person name="Arikit S."/>
            <person name="Mathioni S.M."/>
            <person name="Nakano M."/>
            <person name="Shan H."/>
            <person name="Telgmann-Rauber A."/>
            <person name="Kanno A."/>
            <person name="Yue Z."/>
            <person name="Chen H."/>
            <person name="Li W."/>
            <person name="Chen Y."/>
            <person name="Xu X."/>
            <person name="Zhang Y."/>
            <person name="Luo S."/>
            <person name="Chen H."/>
            <person name="Gao J."/>
            <person name="Mao Z."/>
            <person name="Pires J.C."/>
            <person name="Luo M."/>
            <person name="Kudrna D."/>
            <person name="Wing R.A."/>
            <person name="Meyers B.C."/>
            <person name="Yi K."/>
            <person name="Kong H."/>
            <person name="Lavrijsen P."/>
            <person name="Sunseri F."/>
            <person name="Falavigna A."/>
            <person name="Ye Y."/>
            <person name="Leebens-Mack J.H."/>
            <person name="Chen G."/>
        </authorList>
    </citation>
    <scope>NUCLEOTIDE SEQUENCE [LARGE SCALE GENOMIC DNA]</scope>
    <source>
        <strain evidence="5">cv. DH0086</strain>
    </source>
</reference>
<evidence type="ECO:0000256" key="2">
    <source>
        <dbReference type="ARBA" id="ARBA00024426"/>
    </source>
</evidence>
<dbReference type="PANTHER" id="PTHR47284:SF3">
    <property type="entry name" value="FATTY-ACID-BINDING PROTEIN 2"/>
    <property type="match status" value="1"/>
</dbReference>
<name>A0A5P1EJQ1_ASPOF</name>
<dbReference type="InterPro" id="IPR036298">
    <property type="entry name" value="Chalcone_isomerase_sf"/>
</dbReference>
<dbReference type="SUPFAM" id="SSF54626">
    <property type="entry name" value="Chalcone isomerase"/>
    <property type="match status" value="1"/>
</dbReference>
<evidence type="ECO:0000259" key="3">
    <source>
        <dbReference type="Pfam" id="PF16035"/>
    </source>
</evidence>